<name>A0A1D7QDF9_9SPHI</name>
<dbReference type="GO" id="GO:0004029">
    <property type="term" value="F:aldehyde dehydrogenase (NAD+) activity"/>
    <property type="evidence" value="ECO:0007669"/>
    <property type="project" value="TreeGrafter"/>
</dbReference>
<dbReference type="InterPro" id="IPR016162">
    <property type="entry name" value="Ald_DH_N"/>
</dbReference>
<dbReference type="InterPro" id="IPR016160">
    <property type="entry name" value="Ald_DH_CS_CYS"/>
</dbReference>
<keyword evidence="2 4" id="KW-0560">Oxidoreductase</keyword>
<feature type="active site" evidence="5 6">
    <location>
        <position position="211"/>
    </location>
</feature>
<evidence type="ECO:0000256" key="7">
    <source>
        <dbReference type="RuleBase" id="RU003345"/>
    </source>
</evidence>
<evidence type="ECO:0000256" key="1">
    <source>
        <dbReference type="ARBA" id="ARBA00009986"/>
    </source>
</evidence>
<evidence type="ECO:0000256" key="5">
    <source>
        <dbReference type="PIRSR" id="PIRSR036492-1"/>
    </source>
</evidence>
<sequence>MIQTINSVFKAQQAHKYTLRNTNVTQRINKLSALKASIEKFEKEIYAALKSDLRKSEFESAITEVIFIYSEIDFAIKNLSSWMEPLSVGKTITGLMAKNRIYYEPKGVCLIIAPWNYPFQLMMAPLISAVAAGNCVILKPSELSSETSSIICRVIDDCFTEEEVCCFEGDASLSGILLSLPFDHIFFTGSTAIGKVVMEAASKNLSSVTLELGGKSPTIIDETADLKQAAAKIAWGKLTNAGQTCIAPDYILLPVASQEEFIRHYRDAVKRMFFLGNGEIDLSSYAKIINKKHFNRIAGLIADALDKGAALALGGENDFLNHTIHPTLLTNLPEHAEIMKEEIFGPVLPLITYKSIEEAIEIVNKMSKPLALYIFSRNKKTIHQVIKNTSSGGACVNDVLIHISNPKLPFGGVNGSGMGSCHGQFGFKTFSHERAVVFQSSMDMSHIIYPPYEKKGWVLKWLRKLM</sequence>
<evidence type="ECO:0000256" key="3">
    <source>
        <dbReference type="ARBA" id="ARBA00023027"/>
    </source>
</evidence>
<comment type="similarity">
    <text evidence="1 4 7">Belongs to the aldehyde dehydrogenase family.</text>
</comment>
<evidence type="ECO:0000259" key="8">
    <source>
        <dbReference type="Pfam" id="PF00171"/>
    </source>
</evidence>
<dbReference type="InterPro" id="IPR012394">
    <property type="entry name" value="Aldehyde_DH_NAD(P)"/>
</dbReference>
<dbReference type="PANTHER" id="PTHR43570:SF20">
    <property type="entry name" value="ALDEHYDE DEHYDROGENASE ALDX-RELATED"/>
    <property type="match status" value="1"/>
</dbReference>
<dbReference type="InterPro" id="IPR016163">
    <property type="entry name" value="Ald_DH_C"/>
</dbReference>
<dbReference type="GO" id="GO:0005737">
    <property type="term" value="C:cytoplasm"/>
    <property type="evidence" value="ECO:0007669"/>
    <property type="project" value="TreeGrafter"/>
</dbReference>
<dbReference type="AlphaFoldDB" id="A0A1D7QDF9"/>
<dbReference type="SUPFAM" id="SSF53720">
    <property type="entry name" value="ALDH-like"/>
    <property type="match status" value="1"/>
</dbReference>
<organism evidence="9 10">
    <name type="scientific">Pedobacter steynii</name>
    <dbReference type="NCBI Taxonomy" id="430522"/>
    <lineage>
        <taxon>Bacteria</taxon>
        <taxon>Pseudomonadati</taxon>
        <taxon>Bacteroidota</taxon>
        <taxon>Sphingobacteriia</taxon>
        <taxon>Sphingobacteriales</taxon>
        <taxon>Sphingobacteriaceae</taxon>
        <taxon>Pedobacter</taxon>
    </lineage>
</organism>
<evidence type="ECO:0000313" key="9">
    <source>
        <dbReference type="EMBL" id="AOM76644.1"/>
    </source>
</evidence>
<gene>
    <name evidence="9" type="ORF">BFS30_05410</name>
</gene>
<accession>A0A1D7QDF9</accession>
<dbReference type="KEGG" id="psty:BFS30_05410"/>
<dbReference type="PANTHER" id="PTHR43570">
    <property type="entry name" value="ALDEHYDE DEHYDROGENASE"/>
    <property type="match status" value="1"/>
</dbReference>
<dbReference type="RefSeq" id="WP_069378338.1">
    <property type="nucleotide sequence ID" value="NZ_CP017141.1"/>
</dbReference>
<dbReference type="InterPro" id="IPR016161">
    <property type="entry name" value="Ald_DH/histidinol_DH"/>
</dbReference>
<dbReference type="Gene3D" id="3.40.309.10">
    <property type="entry name" value="Aldehyde Dehydrogenase, Chain A, domain 2"/>
    <property type="match status" value="1"/>
</dbReference>
<dbReference type="OrthoDB" id="781568at2"/>
<dbReference type="InterPro" id="IPR029510">
    <property type="entry name" value="Ald_DH_CS_GLU"/>
</dbReference>
<evidence type="ECO:0000256" key="6">
    <source>
        <dbReference type="PROSITE-ProRule" id="PRU10007"/>
    </source>
</evidence>
<dbReference type="FunFam" id="3.40.605.10:FF:000004">
    <property type="entry name" value="Aldehyde dehydrogenase"/>
    <property type="match status" value="1"/>
</dbReference>
<dbReference type="PIRSF" id="PIRSF036492">
    <property type="entry name" value="ALDH"/>
    <property type="match status" value="1"/>
</dbReference>
<dbReference type="Gene3D" id="3.40.605.10">
    <property type="entry name" value="Aldehyde Dehydrogenase, Chain A, domain 1"/>
    <property type="match status" value="1"/>
</dbReference>
<evidence type="ECO:0000256" key="4">
    <source>
        <dbReference type="PIRNR" id="PIRNR036492"/>
    </source>
</evidence>
<keyword evidence="10" id="KW-1185">Reference proteome</keyword>
<dbReference type="GO" id="GO:0006081">
    <property type="term" value="P:aldehyde metabolic process"/>
    <property type="evidence" value="ECO:0007669"/>
    <property type="project" value="InterPro"/>
</dbReference>
<dbReference type="EMBL" id="CP017141">
    <property type="protein sequence ID" value="AOM76644.1"/>
    <property type="molecule type" value="Genomic_DNA"/>
</dbReference>
<evidence type="ECO:0000256" key="2">
    <source>
        <dbReference type="ARBA" id="ARBA00023002"/>
    </source>
</evidence>
<dbReference type="Pfam" id="PF00171">
    <property type="entry name" value="Aldedh"/>
    <property type="match status" value="1"/>
</dbReference>
<keyword evidence="3" id="KW-0520">NAD</keyword>
<dbReference type="FunFam" id="3.40.309.10:FF:000003">
    <property type="entry name" value="Aldehyde dehydrogenase"/>
    <property type="match status" value="1"/>
</dbReference>
<dbReference type="Proteomes" id="UP000094313">
    <property type="component" value="Chromosome"/>
</dbReference>
<feature type="domain" description="Aldehyde dehydrogenase" evidence="8">
    <location>
        <begin position="9"/>
        <end position="435"/>
    </location>
</feature>
<proteinExistence type="inferred from homology"/>
<dbReference type="PROSITE" id="PS00687">
    <property type="entry name" value="ALDEHYDE_DEHYDR_GLU"/>
    <property type="match status" value="1"/>
</dbReference>
<feature type="active site" evidence="5">
    <location>
        <position position="245"/>
    </location>
</feature>
<protein>
    <recommendedName>
        <fullName evidence="4">Aldehyde dehydrogenase</fullName>
    </recommendedName>
</protein>
<evidence type="ECO:0000313" key="10">
    <source>
        <dbReference type="Proteomes" id="UP000094313"/>
    </source>
</evidence>
<reference evidence="9 10" key="1">
    <citation type="submission" date="2016-08" db="EMBL/GenBank/DDBJ databases">
        <authorList>
            <person name="Seilhamer J.J."/>
        </authorList>
    </citation>
    <scope>NUCLEOTIDE SEQUENCE [LARGE SCALE GENOMIC DNA]</scope>
    <source>
        <strain evidence="9 10">DX4</strain>
    </source>
</reference>
<dbReference type="PROSITE" id="PS00070">
    <property type="entry name" value="ALDEHYDE_DEHYDR_CYS"/>
    <property type="match status" value="1"/>
</dbReference>
<dbReference type="InterPro" id="IPR015590">
    <property type="entry name" value="Aldehyde_DH_dom"/>
</dbReference>